<evidence type="ECO:0000256" key="1">
    <source>
        <dbReference type="ARBA" id="ARBA00005059"/>
    </source>
</evidence>
<comment type="subunit">
    <text evidence="8">Homodimer.</text>
</comment>
<dbReference type="GO" id="GO:0050661">
    <property type="term" value="F:NADP binding"/>
    <property type="evidence" value="ECO:0007669"/>
    <property type="project" value="InterPro"/>
</dbReference>
<evidence type="ECO:0000256" key="11">
    <source>
        <dbReference type="PIRSR" id="PIRSR000445-3"/>
    </source>
</evidence>
<accession>A0A399JAR4</accession>
<comment type="caution">
    <text evidence="18">The sequence shown here is derived from an EMBL/GenBank/DDBJ whole genome shotgun (WGS) entry which is preliminary data.</text>
</comment>
<comment type="miscellaneous">
    <text evidence="8">During catalysis, the active site Cys acts as a nucleophile attacking the alpha-carbonyl group of tRNA-bound glutamate with the formation of a thioester intermediate between enzyme and glutamate, and the concomitant release of tRNA(Glu). The thioester intermediate is finally reduced by direct hydride transfer from NADPH, to form the product GSA.</text>
</comment>
<dbReference type="Pfam" id="PF00745">
    <property type="entry name" value="GlutR_dimer"/>
    <property type="match status" value="1"/>
</dbReference>
<dbReference type="InterPro" id="IPR006151">
    <property type="entry name" value="Shikm_DH/Glu-tRNA_Rdtase"/>
</dbReference>
<feature type="binding site" evidence="8 10">
    <location>
        <begin position="47"/>
        <end position="50"/>
    </location>
    <ligand>
        <name>substrate</name>
    </ligand>
</feature>
<dbReference type="Gene3D" id="3.30.460.30">
    <property type="entry name" value="Glutamyl-tRNA reductase, N-terminal domain"/>
    <property type="match status" value="1"/>
</dbReference>
<dbReference type="GO" id="GO:0019353">
    <property type="term" value="P:protoporphyrinogen IX biosynthetic process from glutamate"/>
    <property type="evidence" value="ECO:0007669"/>
    <property type="project" value="TreeGrafter"/>
</dbReference>
<evidence type="ECO:0000256" key="2">
    <source>
        <dbReference type="ARBA" id="ARBA00005916"/>
    </source>
</evidence>
<feature type="site" description="Important for activity" evidence="8 12">
    <location>
        <position position="100"/>
    </location>
</feature>
<evidence type="ECO:0000313" key="18">
    <source>
        <dbReference type="EMBL" id="RII42638.1"/>
    </source>
</evidence>
<evidence type="ECO:0000256" key="14">
    <source>
        <dbReference type="SAM" id="MobiDB-lite"/>
    </source>
</evidence>
<dbReference type="InterPro" id="IPR000343">
    <property type="entry name" value="4pyrrol_synth_GluRdtase"/>
</dbReference>
<dbReference type="InterPro" id="IPR036291">
    <property type="entry name" value="NAD(P)-bd_dom_sf"/>
</dbReference>
<dbReference type="Gene3D" id="3.40.50.720">
    <property type="entry name" value="NAD(P)-binding Rossmann-like Domain"/>
    <property type="match status" value="1"/>
</dbReference>
<feature type="active site" description="Nucleophile" evidence="8 9">
    <location>
        <position position="48"/>
    </location>
</feature>
<gene>
    <name evidence="8" type="primary">hemA</name>
    <name evidence="18" type="ORF">DWB68_06580</name>
</gene>
<keyword evidence="19" id="KW-1185">Reference proteome</keyword>
<dbReference type="SUPFAM" id="SSF69742">
    <property type="entry name" value="Glutamyl tRNA-reductase catalytic, N-terminal domain"/>
    <property type="match status" value="1"/>
</dbReference>
<dbReference type="UniPathway" id="UPA00251">
    <property type="reaction ID" value="UER00316"/>
</dbReference>
<dbReference type="InterPro" id="IPR018214">
    <property type="entry name" value="GluRdtase_CS"/>
</dbReference>
<dbReference type="GO" id="GO:0008883">
    <property type="term" value="F:glutamyl-tRNA reductase activity"/>
    <property type="evidence" value="ECO:0007669"/>
    <property type="project" value="UniProtKB-UniRule"/>
</dbReference>
<dbReference type="NCBIfam" id="NF000750">
    <property type="entry name" value="PRK00045.3-4"/>
    <property type="match status" value="1"/>
</dbReference>
<dbReference type="HAMAP" id="MF_00087">
    <property type="entry name" value="Glu_tRNA_reductase"/>
    <property type="match status" value="1"/>
</dbReference>
<dbReference type="Pfam" id="PF05201">
    <property type="entry name" value="GlutR_N"/>
    <property type="match status" value="1"/>
</dbReference>
<feature type="domain" description="Tetrapyrrole biosynthesis glutamyl-tRNA reductase dimerisation" evidence="15">
    <location>
        <begin position="315"/>
        <end position="411"/>
    </location>
</feature>
<evidence type="ECO:0000256" key="12">
    <source>
        <dbReference type="PIRSR" id="PIRSR000445-4"/>
    </source>
</evidence>
<dbReference type="InterPro" id="IPR015896">
    <property type="entry name" value="4pyrrol_synth_GluRdtase_dimer"/>
</dbReference>
<feature type="binding site" evidence="8 10">
    <location>
        <position position="110"/>
    </location>
    <ligand>
        <name>substrate</name>
    </ligand>
</feature>
<dbReference type="InterPro" id="IPR036343">
    <property type="entry name" value="GluRdtase_N_sf"/>
</dbReference>
<comment type="function">
    <text evidence="8">Catalyzes the NADPH-dependent reduction of glutamyl-tRNA(Glu) to glutamate 1-semialdehyde (GSA).</text>
</comment>
<name>A0A399JAR4_9MICC</name>
<comment type="pathway">
    <text evidence="1 8 13">Porphyrin-containing compound metabolism; protoporphyrin-IX biosynthesis; 5-aminolevulinate from L-glutamyl-tRNA(Glu): step 1/2.</text>
</comment>
<feature type="binding site" evidence="8 10">
    <location>
        <begin position="115"/>
        <end position="117"/>
    </location>
    <ligand>
        <name>substrate</name>
    </ligand>
</feature>
<evidence type="ECO:0000259" key="15">
    <source>
        <dbReference type="Pfam" id="PF00745"/>
    </source>
</evidence>
<dbReference type="InterPro" id="IPR015895">
    <property type="entry name" value="4pyrrol_synth_GluRdtase_N"/>
</dbReference>
<evidence type="ECO:0000256" key="8">
    <source>
        <dbReference type="HAMAP-Rule" id="MF_00087"/>
    </source>
</evidence>
<dbReference type="PROSITE" id="PS00747">
    <property type="entry name" value="GLUTR"/>
    <property type="match status" value="1"/>
</dbReference>
<dbReference type="PIRSF" id="PIRSF000445">
    <property type="entry name" value="4pyrrol_synth_GluRdtase"/>
    <property type="match status" value="1"/>
</dbReference>
<evidence type="ECO:0000313" key="19">
    <source>
        <dbReference type="Proteomes" id="UP000265419"/>
    </source>
</evidence>
<keyword evidence="4 8" id="KW-0521">NADP</keyword>
<dbReference type="InterPro" id="IPR036453">
    <property type="entry name" value="GluRdtase_dimer_dom_sf"/>
</dbReference>
<evidence type="ECO:0000259" key="16">
    <source>
        <dbReference type="Pfam" id="PF01488"/>
    </source>
</evidence>
<dbReference type="EC" id="1.2.1.70" evidence="3 8"/>
<dbReference type="RefSeq" id="WP_119424381.1">
    <property type="nucleotide sequence ID" value="NZ_QQXK01000010.1"/>
</dbReference>
<dbReference type="SUPFAM" id="SSF69075">
    <property type="entry name" value="Glutamyl tRNA-reductase dimerization domain"/>
    <property type="match status" value="1"/>
</dbReference>
<feature type="binding site" evidence="8 10">
    <location>
        <position position="121"/>
    </location>
    <ligand>
        <name>substrate</name>
    </ligand>
</feature>
<dbReference type="EMBL" id="QQXK01000010">
    <property type="protein sequence ID" value="RII42638.1"/>
    <property type="molecule type" value="Genomic_DNA"/>
</dbReference>
<evidence type="ECO:0000256" key="9">
    <source>
        <dbReference type="PIRSR" id="PIRSR000445-1"/>
    </source>
</evidence>
<comment type="domain">
    <text evidence="8">Possesses an unusual extended V-shaped dimeric structure with each monomer consisting of three distinct domains arranged along a curved 'spinal' alpha-helix. The N-terminal catalytic domain specifically recognizes the glutamate moiety of the substrate. The second domain is the NADPH-binding domain, and the third C-terminal domain is responsible for dimerization.</text>
</comment>
<dbReference type="PANTHER" id="PTHR43013">
    <property type="entry name" value="GLUTAMYL-TRNA REDUCTASE"/>
    <property type="match status" value="1"/>
</dbReference>
<comment type="catalytic activity">
    <reaction evidence="7 8 13">
        <text>(S)-4-amino-5-oxopentanoate + tRNA(Glu) + NADP(+) = L-glutamyl-tRNA(Glu) + NADPH + H(+)</text>
        <dbReference type="Rhea" id="RHEA:12344"/>
        <dbReference type="Rhea" id="RHEA-COMP:9663"/>
        <dbReference type="Rhea" id="RHEA-COMP:9680"/>
        <dbReference type="ChEBI" id="CHEBI:15378"/>
        <dbReference type="ChEBI" id="CHEBI:57501"/>
        <dbReference type="ChEBI" id="CHEBI:57783"/>
        <dbReference type="ChEBI" id="CHEBI:58349"/>
        <dbReference type="ChEBI" id="CHEBI:78442"/>
        <dbReference type="ChEBI" id="CHEBI:78520"/>
        <dbReference type="EC" id="1.2.1.70"/>
    </reaction>
</comment>
<keyword evidence="6 8" id="KW-0627">Porphyrin biosynthesis</keyword>
<feature type="domain" description="Glutamyl-tRNA reductase N-terminal" evidence="17">
    <location>
        <begin position="8"/>
        <end position="157"/>
    </location>
</feature>
<evidence type="ECO:0000256" key="3">
    <source>
        <dbReference type="ARBA" id="ARBA00012970"/>
    </source>
</evidence>
<evidence type="ECO:0000256" key="10">
    <source>
        <dbReference type="PIRSR" id="PIRSR000445-2"/>
    </source>
</evidence>
<feature type="domain" description="Quinate/shikimate 5-dehydrogenase/glutamyl-tRNA reductase" evidence="16">
    <location>
        <begin position="174"/>
        <end position="301"/>
    </location>
</feature>
<evidence type="ECO:0000256" key="4">
    <source>
        <dbReference type="ARBA" id="ARBA00022857"/>
    </source>
</evidence>
<dbReference type="Pfam" id="PF01488">
    <property type="entry name" value="Shikimate_DH"/>
    <property type="match status" value="1"/>
</dbReference>
<proteinExistence type="inferred from homology"/>
<dbReference type="SUPFAM" id="SSF51735">
    <property type="entry name" value="NAD(P)-binding Rossmann-fold domains"/>
    <property type="match status" value="1"/>
</dbReference>
<reference evidence="18 19" key="1">
    <citation type="submission" date="2018-07" db="EMBL/GenBank/DDBJ databases">
        <title>Arthrobacter sp. nov., isolated from raw cow's milk with high bacterial count.</title>
        <authorList>
            <person name="Hahne J."/>
            <person name="Isele D."/>
            <person name="Lipski A."/>
        </authorList>
    </citation>
    <scope>NUCLEOTIDE SEQUENCE [LARGE SCALE GENOMIC DNA]</scope>
    <source>
        <strain evidence="18 19">JZ R-35</strain>
    </source>
</reference>
<dbReference type="PANTHER" id="PTHR43013:SF1">
    <property type="entry name" value="GLUTAMYL-TRNA REDUCTASE"/>
    <property type="match status" value="1"/>
</dbReference>
<dbReference type="Proteomes" id="UP000265419">
    <property type="component" value="Unassembled WGS sequence"/>
</dbReference>
<keyword evidence="5 8" id="KW-0560">Oxidoreductase</keyword>
<evidence type="ECO:0000256" key="6">
    <source>
        <dbReference type="ARBA" id="ARBA00023244"/>
    </source>
</evidence>
<comment type="similarity">
    <text evidence="2 8 13">Belongs to the glutamyl-tRNA reductase family.</text>
</comment>
<organism evidence="18 19">
    <name type="scientific">Galactobacter valiniphilus</name>
    <dbReference type="NCBI Taxonomy" id="2676122"/>
    <lineage>
        <taxon>Bacteria</taxon>
        <taxon>Bacillati</taxon>
        <taxon>Actinomycetota</taxon>
        <taxon>Actinomycetes</taxon>
        <taxon>Micrococcales</taxon>
        <taxon>Micrococcaceae</taxon>
        <taxon>Galactobacter</taxon>
    </lineage>
</organism>
<feature type="region of interest" description="Disordered" evidence="14">
    <location>
        <begin position="425"/>
        <end position="458"/>
    </location>
</feature>
<protein>
    <recommendedName>
        <fullName evidence="3 8">Glutamyl-tRNA reductase</fullName>
        <shortName evidence="8">GluTR</shortName>
        <ecNumber evidence="3 8">1.2.1.70</ecNumber>
    </recommendedName>
</protein>
<sequence length="474" mass="49820">MVLMSLIASHAELDLETVARLSAAASAFDPTAVAQFPALKGTVVLATCNRFEIYAEAEDADAVDAARAAVVDTVANHSGVQRDLVSSALTTRTGAEVARHLFSVGAGLDSAVVGEREIAGQVKRALIEAQASGTVTGNLTKLFQSASRTAKQVQSSTTLGSRGKSIVSVALDLAEDVEPGSWADRTVVLFGTGAYAGATLKLLQERGARAVGVYSASGRAEEFVAARSGEALSEESLAEWLVRADVIIGCSGGAHRIMASDLEELQRGSRPLVAIDLALTRDFDPELDSLEHVSLLTLESVRMAAPGEQLDSVRKASHIVSEATEAFERERRQRTADAAIVALRRHTQAVLESEVEKVRAQHGCTAAGEEVEFAMRRMVKQMLHIPTVRAREMAEEGRIDEYTDALSALYGIEVPTAATRRGNTAAQARAAASPEAAALAAARPEPVSPVSPAASAEALADVECPAPHPPAEAS</sequence>
<evidence type="ECO:0000259" key="17">
    <source>
        <dbReference type="Pfam" id="PF05201"/>
    </source>
</evidence>
<evidence type="ECO:0000256" key="13">
    <source>
        <dbReference type="RuleBase" id="RU000584"/>
    </source>
</evidence>
<dbReference type="NCBIfam" id="TIGR01035">
    <property type="entry name" value="hemA"/>
    <property type="match status" value="1"/>
</dbReference>
<feature type="binding site" evidence="8 11">
    <location>
        <begin position="191"/>
        <end position="196"/>
    </location>
    <ligand>
        <name>NADP(+)</name>
        <dbReference type="ChEBI" id="CHEBI:58349"/>
    </ligand>
</feature>
<dbReference type="AlphaFoldDB" id="A0A399JAR4"/>
<evidence type="ECO:0000256" key="5">
    <source>
        <dbReference type="ARBA" id="ARBA00023002"/>
    </source>
</evidence>
<evidence type="ECO:0000256" key="7">
    <source>
        <dbReference type="ARBA" id="ARBA00047464"/>
    </source>
</evidence>